<protein>
    <submittedName>
        <fullName evidence="1">Uncharacterized protein</fullName>
    </submittedName>
</protein>
<reference evidence="1" key="1">
    <citation type="submission" date="2014-12" db="EMBL/GenBank/DDBJ databases">
        <title>Insight into the proteome of Arion vulgaris.</title>
        <authorList>
            <person name="Aradska J."/>
            <person name="Bulat T."/>
            <person name="Smidak R."/>
            <person name="Sarate P."/>
            <person name="Gangsoo J."/>
            <person name="Sialana F."/>
            <person name="Bilban M."/>
            <person name="Lubec G."/>
        </authorList>
    </citation>
    <scope>NUCLEOTIDE SEQUENCE</scope>
    <source>
        <tissue evidence="1">Skin</tissue>
    </source>
</reference>
<evidence type="ECO:0000313" key="1">
    <source>
        <dbReference type="EMBL" id="CEK50044.1"/>
    </source>
</evidence>
<feature type="non-terminal residue" evidence="1">
    <location>
        <position position="1"/>
    </location>
</feature>
<accession>A0A0B6Y1N4</accession>
<dbReference type="AlphaFoldDB" id="A0A0B6Y1N4"/>
<organism evidence="1">
    <name type="scientific">Arion vulgaris</name>
    <dbReference type="NCBI Taxonomy" id="1028688"/>
    <lineage>
        <taxon>Eukaryota</taxon>
        <taxon>Metazoa</taxon>
        <taxon>Spiralia</taxon>
        <taxon>Lophotrochozoa</taxon>
        <taxon>Mollusca</taxon>
        <taxon>Gastropoda</taxon>
        <taxon>Heterobranchia</taxon>
        <taxon>Euthyneura</taxon>
        <taxon>Panpulmonata</taxon>
        <taxon>Eupulmonata</taxon>
        <taxon>Stylommatophora</taxon>
        <taxon>Helicina</taxon>
        <taxon>Arionoidea</taxon>
        <taxon>Arionidae</taxon>
        <taxon>Arion</taxon>
    </lineage>
</organism>
<name>A0A0B6Y1N4_9EUPU</name>
<gene>
    <name evidence="1" type="primary">ORF9705</name>
</gene>
<dbReference type="EMBL" id="HACG01003179">
    <property type="protein sequence ID" value="CEK50044.1"/>
    <property type="molecule type" value="Transcribed_RNA"/>
</dbReference>
<sequence length="60" mass="6757">PNKMNDPFSQNLLLAIVHGLRNACKRNIQSEKSTVLSGFLYCDIDGKAQHQFVINELIGR</sequence>
<proteinExistence type="predicted"/>